<dbReference type="Proteomes" id="UP000053605">
    <property type="component" value="Unassembled WGS sequence"/>
</dbReference>
<evidence type="ECO:0000313" key="1">
    <source>
        <dbReference type="EMBL" id="KFR12087.1"/>
    </source>
</evidence>
<accession>A0A091W8W2</accession>
<evidence type="ECO:0000313" key="2">
    <source>
        <dbReference type="Proteomes" id="UP000053605"/>
    </source>
</evidence>
<name>A0A091W8W2_OPIHO</name>
<reference evidence="1 2" key="1">
    <citation type="submission" date="2014-04" db="EMBL/GenBank/DDBJ databases">
        <title>Genome evolution of avian class.</title>
        <authorList>
            <person name="Zhang G."/>
            <person name="Li C."/>
        </authorList>
    </citation>
    <scope>NUCLEOTIDE SEQUENCE [LARGE SCALE GENOMIC DNA]</scope>
    <source>
        <strain evidence="1">BGI_N306</strain>
    </source>
</reference>
<dbReference type="PhylomeDB" id="A0A091W8W2"/>
<dbReference type="Gene3D" id="1.10.287.210">
    <property type="match status" value="1"/>
</dbReference>
<keyword evidence="2" id="KW-1185">Reference proteome</keyword>
<dbReference type="EMBL" id="KK735055">
    <property type="protein sequence ID" value="KFR12087.1"/>
    <property type="molecule type" value="Genomic_DNA"/>
</dbReference>
<dbReference type="AlphaFoldDB" id="A0A091W8W2"/>
<feature type="non-terminal residue" evidence="1">
    <location>
        <position position="55"/>
    </location>
</feature>
<sequence>FLLLAQGHECEDIERMCCMSLCDHSKLIHQQLSELRKNLNAIKIESGFTDWLSHL</sequence>
<organism evidence="1 2">
    <name type="scientific">Opisthocomus hoazin</name>
    <name type="common">Hoatzin</name>
    <name type="synonym">Phasianus hoazin</name>
    <dbReference type="NCBI Taxonomy" id="30419"/>
    <lineage>
        <taxon>Eukaryota</taxon>
        <taxon>Metazoa</taxon>
        <taxon>Chordata</taxon>
        <taxon>Craniata</taxon>
        <taxon>Vertebrata</taxon>
        <taxon>Euteleostomi</taxon>
        <taxon>Archelosauria</taxon>
        <taxon>Archosauria</taxon>
        <taxon>Dinosauria</taxon>
        <taxon>Saurischia</taxon>
        <taxon>Theropoda</taxon>
        <taxon>Coelurosauria</taxon>
        <taxon>Aves</taxon>
        <taxon>Neognathae</taxon>
        <taxon>Neoaves</taxon>
        <taxon>Opisthocomiformes</taxon>
        <taxon>Opisthocomidae</taxon>
        <taxon>Opisthocomus</taxon>
    </lineage>
</organism>
<proteinExistence type="predicted"/>
<dbReference type="SUPFAM" id="SSF58069">
    <property type="entry name" value="Virus ectodomain"/>
    <property type="match status" value="1"/>
</dbReference>
<gene>
    <name evidence="1" type="ORF">N306_05554</name>
</gene>
<feature type="non-terminal residue" evidence="1">
    <location>
        <position position="1"/>
    </location>
</feature>
<protein>
    <submittedName>
        <fullName evidence="1">Uncharacterized protein</fullName>
    </submittedName>
</protein>